<dbReference type="PROSITE" id="PS51186">
    <property type="entry name" value="GNAT"/>
    <property type="match status" value="1"/>
</dbReference>
<sequence>MKIVPKIRFARPADIETIIDLCEAHAIYEQTGFSRNSKDFKLGNDLFGNKQRLYCLVVESKKQLIGYATYMKQYSTWEACDYIYMDCLFLKDFARGLGIGKKLIARIKLEAEKMKCKEIQWQTPDFNYGAIKFYNQLGATSKKKERFYMTVASVSSK</sequence>
<dbReference type="GO" id="GO:0004145">
    <property type="term" value="F:diamine N-acetyltransferase activity"/>
    <property type="evidence" value="ECO:0007669"/>
    <property type="project" value="UniProtKB-EC"/>
</dbReference>
<keyword evidence="1 4" id="KW-0808">Transferase</keyword>
<dbReference type="SUPFAM" id="SSF55729">
    <property type="entry name" value="Acyl-CoA N-acyltransferases (Nat)"/>
    <property type="match status" value="1"/>
</dbReference>
<protein>
    <submittedName>
        <fullName evidence="4">Diamine N-acetyltransferase</fullName>
        <ecNumber evidence="4">2.3.1.57</ecNumber>
    </submittedName>
</protein>
<dbReference type="PANTHER" id="PTHR10545:SF29">
    <property type="entry name" value="GH14572P-RELATED"/>
    <property type="match status" value="1"/>
</dbReference>
<dbReference type="Pfam" id="PF00583">
    <property type="entry name" value="Acetyltransf_1"/>
    <property type="match status" value="1"/>
</dbReference>
<proteinExistence type="predicted"/>
<evidence type="ECO:0000259" key="3">
    <source>
        <dbReference type="PROSITE" id="PS51186"/>
    </source>
</evidence>
<evidence type="ECO:0000313" key="5">
    <source>
        <dbReference type="Proteomes" id="UP000248536"/>
    </source>
</evidence>
<dbReference type="KEGG" id="spon:HME9304_01361"/>
<dbReference type="Gene3D" id="3.40.630.30">
    <property type="match status" value="1"/>
</dbReference>
<dbReference type="PANTHER" id="PTHR10545">
    <property type="entry name" value="DIAMINE N-ACETYLTRANSFERASE"/>
    <property type="match status" value="1"/>
</dbReference>
<dbReference type="AlphaFoldDB" id="A0A2Z4LR44"/>
<keyword evidence="2 4" id="KW-0012">Acyltransferase</keyword>
<dbReference type="EMBL" id="CP030104">
    <property type="protein sequence ID" value="AWX44361.1"/>
    <property type="molecule type" value="Genomic_DNA"/>
</dbReference>
<evidence type="ECO:0000256" key="2">
    <source>
        <dbReference type="ARBA" id="ARBA00023315"/>
    </source>
</evidence>
<dbReference type="InterPro" id="IPR016181">
    <property type="entry name" value="Acyl_CoA_acyltransferase"/>
</dbReference>
<name>A0A2Z4LR44_9FLAO</name>
<evidence type="ECO:0000256" key="1">
    <source>
        <dbReference type="ARBA" id="ARBA00022679"/>
    </source>
</evidence>
<organism evidence="4 5">
    <name type="scientific">Flagellimonas maritima</name>
    <dbReference type="NCBI Taxonomy" id="1383885"/>
    <lineage>
        <taxon>Bacteria</taxon>
        <taxon>Pseudomonadati</taxon>
        <taxon>Bacteroidota</taxon>
        <taxon>Flavobacteriia</taxon>
        <taxon>Flavobacteriales</taxon>
        <taxon>Flavobacteriaceae</taxon>
        <taxon>Flagellimonas</taxon>
    </lineage>
</organism>
<dbReference type="InterPro" id="IPR000182">
    <property type="entry name" value="GNAT_dom"/>
</dbReference>
<dbReference type="OrthoDB" id="9805924at2"/>
<dbReference type="RefSeq" id="WP_112377840.1">
    <property type="nucleotide sequence ID" value="NZ_CP030104.1"/>
</dbReference>
<dbReference type="GO" id="GO:0005737">
    <property type="term" value="C:cytoplasm"/>
    <property type="evidence" value="ECO:0007669"/>
    <property type="project" value="TreeGrafter"/>
</dbReference>
<feature type="domain" description="N-acetyltransferase" evidence="3">
    <location>
        <begin position="5"/>
        <end position="157"/>
    </location>
</feature>
<reference evidence="4 5" key="1">
    <citation type="submission" date="2018-06" db="EMBL/GenBank/DDBJ databases">
        <title>Spongiibacterium sp. HME9304 Genome sequencing and assembly.</title>
        <authorList>
            <person name="Kang H."/>
            <person name="Kim H."/>
            <person name="Joh K."/>
        </authorList>
    </citation>
    <scope>NUCLEOTIDE SEQUENCE [LARGE SCALE GENOMIC DNA]</scope>
    <source>
        <strain evidence="4 5">HME9304</strain>
    </source>
</reference>
<dbReference type="InterPro" id="IPR051016">
    <property type="entry name" value="Diverse_Substrate_AcTransf"/>
</dbReference>
<accession>A0A2Z4LR44</accession>
<keyword evidence="5" id="KW-1185">Reference proteome</keyword>
<dbReference type="EC" id="2.3.1.57" evidence="4"/>
<gene>
    <name evidence="4" type="ORF">HME9304_01361</name>
</gene>
<dbReference type="Proteomes" id="UP000248536">
    <property type="component" value="Chromosome"/>
</dbReference>
<evidence type="ECO:0000313" key="4">
    <source>
        <dbReference type="EMBL" id="AWX44361.1"/>
    </source>
</evidence>
<dbReference type="CDD" id="cd04301">
    <property type="entry name" value="NAT_SF"/>
    <property type="match status" value="1"/>
</dbReference>